<dbReference type="InterPro" id="IPR041664">
    <property type="entry name" value="AAA_16"/>
</dbReference>
<evidence type="ECO:0000259" key="1">
    <source>
        <dbReference type="Pfam" id="PF13191"/>
    </source>
</evidence>
<dbReference type="Gene3D" id="3.40.50.300">
    <property type="entry name" value="P-loop containing nucleotide triphosphate hydrolases"/>
    <property type="match status" value="1"/>
</dbReference>
<reference evidence="2" key="1">
    <citation type="journal article" date="2014" name="Front. Microbiol.">
        <title>High frequency of phylogenetically diverse reductive dehalogenase-homologous genes in deep subseafloor sedimentary metagenomes.</title>
        <authorList>
            <person name="Kawai M."/>
            <person name="Futagami T."/>
            <person name="Toyoda A."/>
            <person name="Takaki Y."/>
            <person name="Nishi S."/>
            <person name="Hori S."/>
            <person name="Arai W."/>
            <person name="Tsubouchi T."/>
            <person name="Morono Y."/>
            <person name="Uchiyama I."/>
            <person name="Ito T."/>
            <person name="Fujiyama A."/>
            <person name="Inagaki F."/>
            <person name="Takami H."/>
        </authorList>
    </citation>
    <scope>NUCLEOTIDE SEQUENCE</scope>
    <source>
        <strain evidence="2">Expedition CK06-06</strain>
    </source>
</reference>
<feature type="non-terminal residue" evidence="2">
    <location>
        <position position="239"/>
    </location>
</feature>
<dbReference type="AlphaFoldDB" id="X0VKC8"/>
<proteinExistence type="predicted"/>
<dbReference type="Pfam" id="PF13191">
    <property type="entry name" value="AAA_16"/>
    <property type="match status" value="1"/>
</dbReference>
<sequence>MGAVSMRLGEGAGVSISVQVDDHRHSLTGDLPHIALNKTVPPSVSKFAVTRRALLDTLEEAAARRLILFKAPAGFGKTTLAADWCRRLRQTDAVVAWLSIDTDDNEPSAFAYHVAKAIQRADPDLGQEAIELLEVSSLIPPRNVVSTLVNAASESDSEIYLILDDFHLVTDGRCHELMSFLLRYAPSNFHLVILSRSEPRIALTKLQLAEDIAEIDASMLCFSREETTQFLGSDLSASL</sequence>
<comment type="caution">
    <text evidence="2">The sequence shown here is derived from an EMBL/GenBank/DDBJ whole genome shotgun (WGS) entry which is preliminary data.</text>
</comment>
<dbReference type="SUPFAM" id="SSF52540">
    <property type="entry name" value="P-loop containing nucleoside triphosphate hydrolases"/>
    <property type="match status" value="1"/>
</dbReference>
<protein>
    <recommendedName>
        <fullName evidence="1">Orc1-like AAA ATPase domain-containing protein</fullName>
    </recommendedName>
</protein>
<gene>
    <name evidence="2" type="ORF">S01H1_37896</name>
</gene>
<organism evidence="2">
    <name type="scientific">marine sediment metagenome</name>
    <dbReference type="NCBI Taxonomy" id="412755"/>
    <lineage>
        <taxon>unclassified sequences</taxon>
        <taxon>metagenomes</taxon>
        <taxon>ecological metagenomes</taxon>
    </lineage>
</organism>
<accession>X0VKC8</accession>
<evidence type="ECO:0000313" key="2">
    <source>
        <dbReference type="EMBL" id="GAG00991.1"/>
    </source>
</evidence>
<feature type="domain" description="Orc1-like AAA ATPase" evidence="1">
    <location>
        <begin position="52"/>
        <end position="193"/>
    </location>
</feature>
<dbReference type="EMBL" id="BARS01023815">
    <property type="protein sequence ID" value="GAG00991.1"/>
    <property type="molecule type" value="Genomic_DNA"/>
</dbReference>
<dbReference type="InterPro" id="IPR027417">
    <property type="entry name" value="P-loop_NTPase"/>
</dbReference>
<name>X0VKC8_9ZZZZ</name>